<dbReference type="EMBL" id="NKXS01002907">
    <property type="protein sequence ID" value="PIN11607.1"/>
    <property type="molecule type" value="Genomic_DNA"/>
</dbReference>
<dbReference type="Proteomes" id="UP000231279">
    <property type="component" value="Unassembled WGS sequence"/>
</dbReference>
<evidence type="ECO:0000313" key="1">
    <source>
        <dbReference type="EMBL" id="PIN11607.1"/>
    </source>
</evidence>
<gene>
    <name evidence="1" type="ORF">CDL12_15792</name>
</gene>
<dbReference type="PANTHER" id="PTHR34061:SF2">
    <property type="entry name" value="PROTEIN, PUTATIVE-RELATED"/>
    <property type="match status" value="1"/>
</dbReference>
<organism evidence="1 2">
    <name type="scientific">Handroanthus impetiginosus</name>
    <dbReference type="NCBI Taxonomy" id="429701"/>
    <lineage>
        <taxon>Eukaryota</taxon>
        <taxon>Viridiplantae</taxon>
        <taxon>Streptophyta</taxon>
        <taxon>Embryophyta</taxon>
        <taxon>Tracheophyta</taxon>
        <taxon>Spermatophyta</taxon>
        <taxon>Magnoliopsida</taxon>
        <taxon>eudicotyledons</taxon>
        <taxon>Gunneridae</taxon>
        <taxon>Pentapetalae</taxon>
        <taxon>asterids</taxon>
        <taxon>lamiids</taxon>
        <taxon>Lamiales</taxon>
        <taxon>Bignoniaceae</taxon>
        <taxon>Crescentiina</taxon>
        <taxon>Tabebuia alliance</taxon>
        <taxon>Handroanthus</taxon>
    </lineage>
</organism>
<accession>A0A2G9H261</accession>
<comment type="caution">
    <text evidence="1">The sequence shown here is derived from an EMBL/GenBank/DDBJ whole genome shotgun (WGS) entry which is preliminary data.</text>
</comment>
<dbReference type="STRING" id="429701.A0A2G9H261"/>
<protein>
    <submittedName>
        <fullName evidence="1">Uncharacterized protein</fullName>
    </submittedName>
</protein>
<proteinExistence type="predicted"/>
<keyword evidence="2" id="KW-1185">Reference proteome</keyword>
<evidence type="ECO:0000313" key="2">
    <source>
        <dbReference type="Proteomes" id="UP000231279"/>
    </source>
</evidence>
<reference evidence="2" key="1">
    <citation type="journal article" date="2018" name="Gigascience">
        <title>Genome assembly of the Pink Ipe (Handroanthus impetiginosus, Bignoniaceae), a highly valued, ecologically keystone Neotropical timber forest tree.</title>
        <authorList>
            <person name="Silva-Junior O.B."/>
            <person name="Grattapaglia D."/>
            <person name="Novaes E."/>
            <person name="Collevatti R.G."/>
        </authorList>
    </citation>
    <scope>NUCLEOTIDE SEQUENCE [LARGE SCALE GENOMIC DNA]</scope>
    <source>
        <strain evidence="2">cv. UFG-1</strain>
    </source>
</reference>
<dbReference type="OrthoDB" id="1841441at2759"/>
<dbReference type="PANTHER" id="PTHR34061">
    <property type="entry name" value="PROTEIN, PUTATIVE-RELATED"/>
    <property type="match status" value="1"/>
</dbReference>
<dbReference type="AlphaFoldDB" id="A0A2G9H261"/>
<name>A0A2G9H261_9LAMI</name>
<sequence>MAATTFTASSAAASRVQSPSSCAKLDGVAMWFINGLTGVFFASLERCSCIRISTNEDDFGDEANDMPLIFNDGNFRRDREGNFRRRRLGKGKKTRAFAED</sequence>